<feature type="signal peptide" evidence="1">
    <location>
        <begin position="1"/>
        <end position="39"/>
    </location>
</feature>
<dbReference type="OrthoDB" id="8522878at2"/>
<dbReference type="Proteomes" id="UP000484015">
    <property type="component" value="Unassembled WGS sequence"/>
</dbReference>
<name>A0A6L6Q0M1_9BURK</name>
<organism evidence="2 3">
    <name type="scientific">Pseudoduganella ginsengisoli</name>
    <dbReference type="NCBI Taxonomy" id="1462440"/>
    <lineage>
        <taxon>Bacteria</taxon>
        <taxon>Pseudomonadati</taxon>
        <taxon>Pseudomonadota</taxon>
        <taxon>Betaproteobacteria</taxon>
        <taxon>Burkholderiales</taxon>
        <taxon>Oxalobacteraceae</taxon>
        <taxon>Telluria group</taxon>
        <taxon>Pseudoduganella</taxon>
    </lineage>
</organism>
<dbReference type="InterPro" id="IPR017467">
    <property type="entry name" value="CHP03016_PEP-CTERM"/>
</dbReference>
<accession>A0A6L6Q0M1</accession>
<sequence>MTITTVNWLGRAVPRAPRLAPAPAAVALALLALSPACRADWKFIPQFSLSETYSDNIALRPVAQENWVTTLSPAFSLDNKGPRLDLHATYSKQFYEYADKAVGGTQHGTQNLSAEAKGKLIEELLFVDATANISQQNVSIFGALSPTAGNSFATDNFVEVKTARVSPYFKHRFGPYANAELRYAYDRVTSSKSGLNNSTGDTYSLSINSGTAFRQLGWGLQASKSKQQGLATTAVGGSSTSENASANLRWLASAQFNLTAQAGYDSFDYQALGGRNSGAAWEVGMEWQPSTRTHVKASAGRHFYGNSYLLEAQYRARASIWTLNYNDAVTSTRQQFLLPSTIDTFTTLDRMFSSTIADPVARRQVVEAYIQAAGLPSSLANNINYFSNRYFLQKQFQAALVMNGAHATTVLTLQDMRRNALSSAVVDSNLLGSSLSQLNENTSQTGANATLTWRLTSRDGLRATADVSRMRSLSAHTSNLNRSIRVGLTRQLQPKLSAAIDLRRIKGGLGIAQYTENAVSATLNKQF</sequence>
<proteinExistence type="predicted"/>
<dbReference type="AlphaFoldDB" id="A0A6L6Q0M1"/>
<reference evidence="2 3" key="1">
    <citation type="submission" date="2019-11" db="EMBL/GenBank/DDBJ databases">
        <title>Type strains purchased from KCTC, JCM and DSMZ.</title>
        <authorList>
            <person name="Lu H."/>
        </authorList>
    </citation>
    <scope>NUCLEOTIDE SEQUENCE [LARGE SCALE GENOMIC DNA]</scope>
    <source>
        <strain evidence="2 3">KCTC 42409</strain>
    </source>
</reference>
<feature type="chain" id="PRO_5027064362" evidence="1">
    <location>
        <begin position="40"/>
        <end position="527"/>
    </location>
</feature>
<keyword evidence="1" id="KW-0732">Signal</keyword>
<comment type="caution">
    <text evidence="2">The sequence shown here is derived from an EMBL/GenBank/DDBJ whole genome shotgun (WGS) entry which is preliminary data.</text>
</comment>
<dbReference type="RefSeq" id="WP_155438970.1">
    <property type="nucleotide sequence ID" value="NZ_WNLA01000005.1"/>
</dbReference>
<dbReference type="NCBIfam" id="TIGR03016">
    <property type="entry name" value="pepcterm_hypo_1"/>
    <property type="match status" value="1"/>
</dbReference>
<evidence type="ECO:0000313" key="3">
    <source>
        <dbReference type="Proteomes" id="UP000484015"/>
    </source>
</evidence>
<dbReference type="EMBL" id="WNLA01000005">
    <property type="protein sequence ID" value="MTW02582.1"/>
    <property type="molecule type" value="Genomic_DNA"/>
</dbReference>
<gene>
    <name evidence="2" type="ORF">GM668_10865</name>
</gene>
<protein>
    <submittedName>
        <fullName evidence="2">TIGR03016 family PEP-CTERM system-associated outer membrane protein</fullName>
    </submittedName>
</protein>
<dbReference type="SUPFAM" id="SSF56935">
    <property type="entry name" value="Porins"/>
    <property type="match status" value="1"/>
</dbReference>
<evidence type="ECO:0000313" key="2">
    <source>
        <dbReference type="EMBL" id="MTW02582.1"/>
    </source>
</evidence>
<keyword evidence="3" id="KW-1185">Reference proteome</keyword>
<evidence type="ECO:0000256" key="1">
    <source>
        <dbReference type="SAM" id="SignalP"/>
    </source>
</evidence>